<feature type="domain" description="ABC transmembrane type-1" evidence="8">
    <location>
        <begin position="41"/>
        <end position="256"/>
    </location>
</feature>
<evidence type="ECO:0000259" key="8">
    <source>
        <dbReference type="PROSITE" id="PS50928"/>
    </source>
</evidence>
<dbReference type="Proteomes" id="UP000276128">
    <property type="component" value="Unassembled WGS sequence"/>
</dbReference>
<gene>
    <name evidence="9" type="ORF">EJQ19_06220</name>
</gene>
<name>A0A430JIQ1_9BACL</name>
<evidence type="ECO:0000256" key="5">
    <source>
        <dbReference type="ARBA" id="ARBA00022989"/>
    </source>
</evidence>
<keyword evidence="10" id="KW-1185">Reference proteome</keyword>
<evidence type="ECO:0000256" key="3">
    <source>
        <dbReference type="ARBA" id="ARBA00022475"/>
    </source>
</evidence>
<comment type="similarity">
    <text evidence="7">Belongs to the binding-protein-dependent transport system permease family.</text>
</comment>
<feature type="transmembrane region" description="Helical" evidence="7">
    <location>
        <begin position="45"/>
        <end position="66"/>
    </location>
</feature>
<comment type="caution">
    <text evidence="9">The sequence shown here is derived from an EMBL/GenBank/DDBJ whole genome shotgun (WGS) entry which is preliminary data.</text>
</comment>
<dbReference type="SUPFAM" id="SSF161098">
    <property type="entry name" value="MetI-like"/>
    <property type="match status" value="1"/>
</dbReference>
<keyword evidence="2 7" id="KW-0813">Transport</keyword>
<evidence type="ECO:0000313" key="9">
    <source>
        <dbReference type="EMBL" id="RTE10918.1"/>
    </source>
</evidence>
<dbReference type="Gene3D" id="1.10.3720.10">
    <property type="entry name" value="MetI-like"/>
    <property type="match status" value="1"/>
</dbReference>
<evidence type="ECO:0000256" key="4">
    <source>
        <dbReference type="ARBA" id="ARBA00022692"/>
    </source>
</evidence>
<evidence type="ECO:0000256" key="2">
    <source>
        <dbReference type="ARBA" id="ARBA00022448"/>
    </source>
</evidence>
<evidence type="ECO:0000256" key="1">
    <source>
        <dbReference type="ARBA" id="ARBA00004651"/>
    </source>
</evidence>
<dbReference type="Pfam" id="PF00528">
    <property type="entry name" value="BPD_transp_1"/>
    <property type="match status" value="1"/>
</dbReference>
<feature type="transmembrane region" description="Helical" evidence="7">
    <location>
        <begin position="180"/>
        <end position="203"/>
    </location>
</feature>
<feature type="transmembrane region" description="Helical" evidence="7">
    <location>
        <begin position="235"/>
        <end position="256"/>
    </location>
</feature>
<evidence type="ECO:0000256" key="6">
    <source>
        <dbReference type="ARBA" id="ARBA00023136"/>
    </source>
</evidence>
<dbReference type="PANTHER" id="PTHR43227">
    <property type="entry name" value="BLL4140 PROTEIN"/>
    <property type="match status" value="1"/>
</dbReference>
<comment type="subcellular location">
    <subcellularLocation>
        <location evidence="1 7">Cell membrane</location>
        <topology evidence="1 7">Multi-pass membrane protein</topology>
    </subcellularLocation>
</comment>
<protein>
    <submittedName>
        <fullName evidence="9">Sugar ABC transporter permease</fullName>
    </submittedName>
</protein>
<dbReference type="OrthoDB" id="9785836at2"/>
<accession>A0A430JIQ1</accession>
<dbReference type="InterPro" id="IPR035906">
    <property type="entry name" value="MetI-like_sf"/>
</dbReference>
<feature type="transmembrane region" description="Helical" evidence="7">
    <location>
        <begin position="87"/>
        <end position="112"/>
    </location>
</feature>
<organism evidence="9 10">
    <name type="scientific">Paenibacillus whitsoniae</name>
    <dbReference type="NCBI Taxonomy" id="2496558"/>
    <lineage>
        <taxon>Bacteria</taxon>
        <taxon>Bacillati</taxon>
        <taxon>Bacillota</taxon>
        <taxon>Bacilli</taxon>
        <taxon>Bacillales</taxon>
        <taxon>Paenibacillaceae</taxon>
        <taxon>Paenibacillus</taxon>
    </lineage>
</organism>
<dbReference type="AlphaFoldDB" id="A0A430JIQ1"/>
<keyword evidence="4 7" id="KW-0812">Transmembrane</keyword>
<feature type="transmembrane region" description="Helical" evidence="7">
    <location>
        <begin position="132"/>
        <end position="152"/>
    </location>
</feature>
<dbReference type="GO" id="GO:0005886">
    <property type="term" value="C:plasma membrane"/>
    <property type="evidence" value="ECO:0007669"/>
    <property type="project" value="UniProtKB-SubCell"/>
</dbReference>
<dbReference type="PROSITE" id="PS50928">
    <property type="entry name" value="ABC_TM1"/>
    <property type="match status" value="1"/>
</dbReference>
<dbReference type="PANTHER" id="PTHR43227:SF11">
    <property type="entry name" value="BLL4140 PROTEIN"/>
    <property type="match status" value="1"/>
</dbReference>
<reference evidence="9 10" key="1">
    <citation type="submission" date="2018-12" db="EMBL/GenBank/DDBJ databases">
        <title>Bacillus ochoae sp. nov., Paenibacillus whitsoniae sp. nov., Paenibacillus spiritus sp. nov. Isolated from the Mars Exploration Rover during spacecraft assembly.</title>
        <authorList>
            <person name="Seuylemezian A."/>
            <person name="Vaishampayan P."/>
        </authorList>
    </citation>
    <scope>NUCLEOTIDE SEQUENCE [LARGE SCALE GENOMIC DNA]</scope>
    <source>
        <strain evidence="9 10">MER 54</strain>
    </source>
</reference>
<dbReference type="InterPro" id="IPR050809">
    <property type="entry name" value="UgpAE/MalFG_permease"/>
</dbReference>
<proteinExistence type="inferred from homology"/>
<keyword evidence="6 7" id="KW-0472">Membrane</keyword>
<keyword evidence="3" id="KW-1003">Cell membrane</keyword>
<evidence type="ECO:0000256" key="7">
    <source>
        <dbReference type="RuleBase" id="RU363032"/>
    </source>
</evidence>
<evidence type="ECO:0000313" key="10">
    <source>
        <dbReference type="Proteomes" id="UP000276128"/>
    </source>
</evidence>
<dbReference type="CDD" id="cd06261">
    <property type="entry name" value="TM_PBP2"/>
    <property type="match status" value="1"/>
</dbReference>
<dbReference type="EMBL" id="RXHU01000015">
    <property type="protein sequence ID" value="RTE10918.1"/>
    <property type="molecule type" value="Genomic_DNA"/>
</dbReference>
<dbReference type="GO" id="GO:0055085">
    <property type="term" value="P:transmembrane transport"/>
    <property type="evidence" value="ECO:0007669"/>
    <property type="project" value="InterPro"/>
</dbReference>
<keyword evidence="5 7" id="KW-1133">Transmembrane helix</keyword>
<sequence length="269" mass="29488">MYGVTIAFKEFKPHLGIVGSPWVGMANFERFFSSDSFGPLIRNTIALSVYQLLASFPMPIVLALLLNSAGGKRFKKVVQTVTYAPHFISTVVVVGMLSVYLSPQTGIINVWIKALGGHSVFFMADEGWFRSIYVWSGVWQNAGWGTIIYLAALAGIDPGLHEAAIVDGASKLRRIWHIDLPGISPTIVILLILNMGSVMSVGFEKVFLMQNALNLSTSEIITTYVYKIGLVSSQYSFSAAMGLFNSVINFVLLIVVNRIAKKLGQSSLW</sequence>
<dbReference type="InterPro" id="IPR000515">
    <property type="entry name" value="MetI-like"/>
</dbReference>